<dbReference type="SMART" id="SM00091">
    <property type="entry name" value="PAS"/>
    <property type="match status" value="1"/>
</dbReference>
<dbReference type="InterPro" id="IPR001633">
    <property type="entry name" value="EAL_dom"/>
</dbReference>
<dbReference type="OrthoDB" id="9813903at2"/>
<protein>
    <submittedName>
        <fullName evidence="7">EAL domain-containing protein</fullName>
    </submittedName>
</protein>
<dbReference type="InterPro" id="IPR000700">
    <property type="entry name" value="PAS-assoc_C"/>
</dbReference>
<feature type="domain" description="PAS" evidence="2">
    <location>
        <begin position="216"/>
        <end position="288"/>
    </location>
</feature>
<evidence type="ECO:0000313" key="7">
    <source>
        <dbReference type="EMBL" id="THF63188.1"/>
    </source>
</evidence>
<feature type="domain" description="PAC" evidence="3">
    <location>
        <begin position="292"/>
        <end position="344"/>
    </location>
</feature>
<comment type="caution">
    <text evidence="7">The sequence shown here is derived from an EMBL/GenBank/DDBJ whole genome shotgun (WGS) entry which is preliminary data.</text>
</comment>
<keyword evidence="1" id="KW-0812">Transmembrane</keyword>
<dbReference type="SMART" id="SM00304">
    <property type="entry name" value="HAMP"/>
    <property type="match status" value="1"/>
</dbReference>
<dbReference type="CDD" id="cd06225">
    <property type="entry name" value="HAMP"/>
    <property type="match status" value="1"/>
</dbReference>
<feature type="domain" description="HAMP" evidence="5">
    <location>
        <begin position="152"/>
        <end position="204"/>
    </location>
</feature>
<feature type="domain" description="EAL" evidence="4">
    <location>
        <begin position="519"/>
        <end position="775"/>
    </location>
</feature>
<dbReference type="CDD" id="cd00130">
    <property type="entry name" value="PAS"/>
    <property type="match status" value="1"/>
</dbReference>
<keyword evidence="8" id="KW-1185">Reference proteome</keyword>
<evidence type="ECO:0000259" key="5">
    <source>
        <dbReference type="PROSITE" id="PS50885"/>
    </source>
</evidence>
<dbReference type="InterPro" id="IPR035919">
    <property type="entry name" value="EAL_sf"/>
</dbReference>
<dbReference type="Proteomes" id="UP000308430">
    <property type="component" value="Unassembled WGS sequence"/>
</dbReference>
<evidence type="ECO:0000259" key="3">
    <source>
        <dbReference type="PROSITE" id="PS50113"/>
    </source>
</evidence>
<dbReference type="InterPro" id="IPR000014">
    <property type="entry name" value="PAS"/>
</dbReference>
<dbReference type="Pfam" id="PF00990">
    <property type="entry name" value="GGDEF"/>
    <property type="match status" value="1"/>
</dbReference>
<feature type="domain" description="GGDEF" evidence="6">
    <location>
        <begin position="377"/>
        <end position="510"/>
    </location>
</feature>
<evidence type="ECO:0000313" key="8">
    <source>
        <dbReference type="Proteomes" id="UP000308430"/>
    </source>
</evidence>
<dbReference type="NCBIfam" id="TIGR00254">
    <property type="entry name" value="GGDEF"/>
    <property type="match status" value="1"/>
</dbReference>
<dbReference type="Gene3D" id="3.30.450.20">
    <property type="entry name" value="PAS domain"/>
    <property type="match status" value="1"/>
</dbReference>
<reference evidence="7 8" key="1">
    <citation type="submission" date="2019-04" db="EMBL/GenBank/DDBJ databases">
        <title>Azoarcus nasutitermitis sp. nov. isolated from termite nest.</title>
        <authorList>
            <person name="Lin S.-Y."/>
            <person name="Hameed A."/>
            <person name="Hsu Y.-H."/>
            <person name="Young C.-C."/>
        </authorList>
    </citation>
    <scope>NUCLEOTIDE SEQUENCE [LARGE SCALE GENOMIC DNA]</scope>
    <source>
        <strain evidence="7 8">CC-YHH838</strain>
    </source>
</reference>
<feature type="transmembrane region" description="Helical" evidence="1">
    <location>
        <begin position="134"/>
        <end position="154"/>
    </location>
</feature>
<dbReference type="Pfam" id="PF00563">
    <property type="entry name" value="EAL"/>
    <property type="match status" value="1"/>
</dbReference>
<name>A0A4S4AX57_9RHOO</name>
<proteinExistence type="predicted"/>
<dbReference type="SMART" id="SM00052">
    <property type="entry name" value="EAL"/>
    <property type="match status" value="1"/>
</dbReference>
<dbReference type="PROSITE" id="PS50112">
    <property type="entry name" value="PAS"/>
    <property type="match status" value="1"/>
</dbReference>
<dbReference type="SUPFAM" id="SSF55785">
    <property type="entry name" value="PYP-like sensor domain (PAS domain)"/>
    <property type="match status" value="1"/>
</dbReference>
<dbReference type="InterPro" id="IPR003660">
    <property type="entry name" value="HAMP_dom"/>
</dbReference>
<organism evidence="7 8">
    <name type="scientific">Pseudothauera nasutitermitis</name>
    <dbReference type="NCBI Taxonomy" id="2565930"/>
    <lineage>
        <taxon>Bacteria</taxon>
        <taxon>Pseudomonadati</taxon>
        <taxon>Pseudomonadota</taxon>
        <taxon>Betaproteobacteria</taxon>
        <taxon>Rhodocyclales</taxon>
        <taxon>Zoogloeaceae</taxon>
        <taxon>Pseudothauera</taxon>
    </lineage>
</organism>
<evidence type="ECO:0000256" key="1">
    <source>
        <dbReference type="SAM" id="Phobius"/>
    </source>
</evidence>
<dbReference type="Pfam" id="PF00672">
    <property type="entry name" value="HAMP"/>
    <property type="match status" value="1"/>
</dbReference>
<dbReference type="Pfam" id="PF08447">
    <property type="entry name" value="PAS_3"/>
    <property type="match status" value="1"/>
</dbReference>
<dbReference type="SUPFAM" id="SSF158472">
    <property type="entry name" value="HAMP domain-like"/>
    <property type="match status" value="1"/>
</dbReference>
<dbReference type="InterPro" id="IPR000160">
    <property type="entry name" value="GGDEF_dom"/>
</dbReference>
<dbReference type="InterPro" id="IPR043128">
    <property type="entry name" value="Rev_trsase/Diguanyl_cyclase"/>
</dbReference>
<keyword evidence="1" id="KW-0472">Membrane</keyword>
<dbReference type="InterPro" id="IPR052155">
    <property type="entry name" value="Biofilm_reg_signaling"/>
</dbReference>
<dbReference type="SMART" id="SM00267">
    <property type="entry name" value="GGDEF"/>
    <property type="match status" value="1"/>
</dbReference>
<dbReference type="PROSITE" id="PS50887">
    <property type="entry name" value="GGDEF"/>
    <property type="match status" value="1"/>
</dbReference>
<dbReference type="InterPro" id="IPR029787">
    <property type="entry name" value="Nucleotide_cyclase"/>
</dbReference>
<dbReference type="NCBIfam" id="TIGR00229">
    <property type="entry name" value="sensory_box"/>
    <property type="match status" value="1"/>
</dbReference>
<accession>A0A4S4AX57</accession>
<dbReference type="PROSITE" id="PS50113">
    <property type="entry name" value="PAC"/>
    <property type="match status" value="1"/>
</dbReference>
<gene>
    <name evidence="7" type="ORF">E6C76_17270</name>
</gene>
<sequence length="778" mass="84828">MDEAAHASLRTLVEQNAAMLHAVAATTQSAHGGYAGLQDVLGELLDDAGEGLVYVRIARPDGRLLVSAGLPAMDRTPPPHRWGDGRLEAMPRDGLIHVRRPLLLDRNEVGYLQFGVSVSTLTAARQAILEQGAAIALAEIALTCVLLSLIGYLLTRKLGRLLAGSQALAEGHLDHRLPEEGHDELSSLSRHFNRMADRLQDRIEALEYTATRLQASEERYALAVHGANDGVWDWDIAAGTLYLSPRCFEIAGRDATTTQAAPGDIAASLHPDDSARFLAELREHLKGESTQFMLEHRIRLPDGAYRWVLTRGVARRDTDGRAFRMAGSLADVHTRRQAQQRLQHDALHDPLTGLPNRALFVEHLNSALGRQRYSDKLRFAVLTVNLERFRLINDSFGHFAGDELLRRVAERIGEHLRAGDVAARIGGDLFAVLLNGVSAADEAGRIAAELRDALARPATVAGHAVYPKTRIGVALSKDYHDDAEAMLRDADNALHRARRGGDGTVVVFEPGMHTQTLHALRLEADLRGALTRRALAVYYQPIVALDDRRVTSLEALVRWPHPQHGVLGPLAFVPLAETLGLIHEIGMQVLERACADLAAWRHRLGAGQVPPVSINLSARQFLEPDLPKLVLDCIQRHGLPTEAVRVEVTESAAAAADGPAPAMLARIRRAGIRVLIDDFGTGYSALSYLHTIPCDTVKLDGSFVRNLAGDARLGAIVRRSIELAHDLGMSVVAECIETTEQEELLRAMGCDFGQGYLYDRPLDGEAAFALLAAGETVR</sequence>
<dbReference type="CDD" id="cd01949">
    <property type="entry name" value="GGDEF"/>
    <property type="match status" value="1"/>
</dbReference>
<dbReference type="InterPro" id="IPR013655">
    <property type="entry name" value="PAS_fold_3"/>
</dbReference>
<dbReference type="GO" id="GO:0007165">
    <property type="term" value="P:signal transduction"/>
    <property type="evidence" value="ECO:0007669"/>
    <property type="project" value="InterPro"/>
</dbReference>
<dbReference type="InterPro" id="IPR001610">
    <property type="entry name" value="PAC"/>
</dbReference>
<dbReference type="PROSITE" id="PS50883">
    <property type="entry name" value="EAL"/>
    <property type="match status" value="1"/>
</dbReference>
<evidence type="ECO:0000259" key="2">
    <source>
        <dbReference type="PROSITE" id="PS50112"/>
    </source>
</evidence>
<dbReference type="Gene3D" id="3.20.20.450">
    <property type="entry name" value="EAL domain"/>
    <property type="match status" value="1"/>
</dbReference>
<dbReference type="CDD" id="cd01948">
    <property type="entry name" value="EAL"/>
    <property type="match status" value="1"/>
</dbReference>
<dbReference type="PANTHER" id="PTHR44757:SF2">
    <property type="entry name" value="BIOFILM ARCHITECTURE MAINTENANCE PROTEIN MBAA"/>
    <property type="match status" value="1"/>
</dbReference>
<dbReference type="AlphaFoldDB" id="A0A4S4AX57"/>
<dbReference type="Gene3D" id="3.30.70.270">
    <property type="match status" value="1"/>
</dbReference>
<dbReference type="InterPro" id="IPR035965">
    <property type="entry name" value="PAS-like_dom_sf"/>
</dbReference>
<dbReference type="PROSITE" id="PS50885">
    <property type="entry name" value="HAMP"/>
    <property type="match status" value="1"/>
</dbReference>
<keyword evidence="1" id="KW-1133">Transmembrane helix</keyword>
<dbReference type="PANTHER" id="PTHR44757">
    <property type="entry name" value="DIGUANYLATE CYCLASE DGCP"/>
    <property type="match status" value="1"/>
</dbReference>
<dbReference type="SMART" id="SM00086">
    <property type="entry name" value="PAC"/>
    <property type="match status" value="1"/>
</dbReference>
<evidence type="ECO:0000259" key="6">
    <source>
        <dbReference type="PROSITE" id="PS50887"/>
    </source>
</evidence>
<dbReference type="Gene3D" id="6.10.340.10">
    <property type="match status" value="1"/>
</dbReference>
<evidence type="ECO:0000259" key="4">
    <source>
        <dbReference type="PROSITE" id="PS50883"/>
    </source>
</evidence>
<dbReference type="SUPFAM" id="SSF141868">
    <property type="entry name" value="EAL domain-like"/>
    <property type="match status" value="1"/>
</dbReference>
<dbReference type="EMBL" id="SSOC01000006">
    <property type="protein sequence ID" value="THF63188.1"/>
    <property type="molecule type" value="Genomic_DNA"/>
</dbReference>
<dbReference type="SUPFAM" id="SSF55073">
    <property type="entry name" value="Nucleotide cyclase"/>
    <property type="match status" value="1"/>
</dbReference>
<dbReference type="GO" id="GO:0016020">
    <property type="term" value="C:membrane"/>
    <property type="evidence" value="ECO:0007669"/>
    <property type="project" value="InterPro"/>
</dbReference>